<keyword evidence="3" id="KW-0998">Cell outer membrane</keyword>
<comment type="subcellular location">
    <subcellularLocation>
        <location evidence="1">Cell outer membrane</location>
    </subcellularLocation>
</comment>
<dbReference type="SUPFAM" id="SSF103088">
    <property type="entry name" value="OmpA-like"/>
    <property type="match status" value="1"/>
</dbReference>
<proteinExistence type="predicted"/>
<dbReference type="PANTHER" id="PTHR30329:SF21">
    <property type="entry name" value="LIPOPROTEIN YIAD-RELATED"/>
    <property type="match status" value="1"/>
</dbReference>
<dbReference type="Gene3D" id="3.30.1330.60">
    <property type="entry name" value="OmpA-like domain"/>
    <property type="match status" value="1"/>
</dbReference>
<dbReference type="InterPro" id="IPR006664">
    <property type="entry name" value="OMP_bac"/>
</dbReference>
<dbReference type="PROSITE" id="PS51123">
    <property type="entry name" value="OMPA_2"/>
    <property type="match status" value="1"/>
</dbReference>
<dbReference type="InterPro" id="IPR050330">
    <property type="entry name" value="Bact_OuterMem_StrucFunc"/>
</dbReference>
<evidence type="ECO:0000259" key="6">
    <source>
        <dbReference type="PROSITE" id="PS51123"/>
    </source>
</evidence>
<organism evidence="7 8">
    <name type="scientific">Myxococcus xanthus</name>
    <dbReference type="NCBI Taxonomy" id="34"/>
    <lineage>
        <taxon>Bacteria</taxon>
        <taxon>Pseudomonadati</taxon>
        <taxon>Myxococcota</taxon>
        <taxon>Myxococcia</taxon>
        <taxon>Myxococcales</taxon>
        <taxon>Cystobacterineae</taxon>
        <taxon>Myxococcaceae</taxon>
        <taxon>Myxococcus</taxon>
    </lineage>
</organism>
<dbReference type="RefSeq" id="WP_171440716.1">
    <property type="nucleotide sequence ID" value="NZ_JABFNS010000012.1"/>
</dbReference>
<dbReference type="CDD" id="cd07185">
    <property type="entry name" value="OmpA_C-like"/>
    <property type="match status" value="1"/>
</dbReference>
<comment type="caution">
    <text evidence="7">The sequence shown here is derived from an EMBL/GenBank/DDBJ whole genome shotgun (WGS) entry which is preliminary data.</text>
</comment>
<accession>A0A7Y4IFR7</accession>
<dbReference type="InterPro" id="IPR036737">
    <property type="entry name" value="OmpA-like_sf"/>
</dbReference>
<dbReference type="InterPro" id="IPR025737">
    <property type="entry name" value="FApF"/>
</dbReference>
<dbReference type="GO" id="GO:0009279">
    <property type="term" value="C:cell outer membrane"/>
    <property type="evidence" value="ECO:0007669"/>
    <property type="project" value="UniProtKB-SubCell"/>
</dbReference>
<evidence type="ECO:0000256" key="4">
    <source>
        <dbReference type="PROSITE-ProRule" id="PRU00473"/>
    </source>
</evidence>
<evidence type="ECO:0000256" key="3">
    <source>
        <dbReference type="ARBA" id="ARBA00023237"/>
    </source>
</evidence>
<keyword evidence="2 4" id="KW-0472">Membrane</keyword>
<feature type="compositionally biased region" description="Acidic residues" evidence="5">
    <location>
        <begin position="344"/>
        <end position="366"/>
    </location>
</feature>
<gene>
    <name evidence="7" type="ORF">HNV28_08060</name>
</gene>
<dbReference type="AlphaFoldDB" id="A0A7Y4IFR7"/>
<sequence>MTTFAAPRRGPSQPRPSMRIPHFTPSSPRSFLRRVTRLAASLLLVATATASAQPAASQAIDVQQYKPAPGAHDVLGMHGARIAPHLSWNLGASLNYANDPLNLVDPRADRFLYRIVDSQLTLDLMGAISLFDRVELGVALPISHTTSEPAAAVAPDLSNGVGTTGVGDLRLVPKVRLLSTDIGIHLAVTAPLTLPTGGGSKFLGSDTVTFQPRFVAEWATTAVRLLANVGFNVRREEQLRNLRVGNEFAYAVGAEVPLTQALTAQATLAGALGLKETSAEERPMEVLAALKYRFTPGLAAHVGAGPGLSRGYGTPSFRVLAGVAWTPFESKGGPASAAPVCDLGPEDFDGFQDDDNCLDPDDDGDGIPDITDVCPTEPESFNGFQDEDGCPDDPNAHQPPTEAGQPAPAPAPLALPPAPVDTDQDGVADAEDLCPAEPEDLDGFEDEDGCPDPDNDQDGIPDAEDRCPLEAETINGVKDDDGCPDPGKAQVRVEGARIVILDKVYFGTGQDVILARSHGLLRQVAATLKANPQLQMVRVEGHTDDQGNDAKNLDLSQRRARNVVAFLVKDGIAAQRLDAVGYGEAKPVDTNETAKGRENNRRVEFNIVKVAEPSTGGGTR</sequence>
<reference evidence="7 8" key="1">
    <citation type="submission" date="2020-05" db="EMBL/GenBank/DDBJ databases">
        <authorList>
            <person name="Whitworth D."/>
        </authorList>
    </citation>
    <scope>NUCLEOTIDE SEQUENCE [LARGE SCALE GENOMIC DNA]</scope>
    <source>
        <strain evidence="7 8">AM005</strain>
    </source>
</reference>
<dbReference type="Pfam" id="PF00691">
    <property type="entry name" value="OmpA"/>
    <property type="match status" value="1"/>
</dbReference>
<feature type="compositionally biased region" description="Acidic residues" evidence="5">
    <location>
        <begin position="422"/>
        <end position="462"/>
    </location>
</feature>
<dbReference type="GO" id="GO:0005509">
    <property type="term" value="F:calcium ion binding"/>
    <property type="evidence" value="ECO:0007669"/>
    <property type="project" value="InterPro"/>
</dbReference>
<feature type="compositionally biased region" description="Pro residues" evidence="5">
    <location>
        <begin position="407"/>
        <end position="419"/>
    </location>
</feature>
<dbReference type="InterPro" id="IPR006665">
    <property type="entry name" value="OmpA-like"/>
</dbReference>
<dbReference type="SUPFAM" id="SSF103647">
    <property type="entry name" value="TSP type-3 repeat"/>
    <property type="match status" value="1"/>
</dbReference>
<evidence type="ECO:0000256" key="5">
    <source>
        <dbReference type="SAM" id="MobiDB-lite"/>
    </source>
</evidence>
<dbReference type="InterPro" id="IPR028974">
    <property type="entry name" value="TSP_type-3_rpt"/>
</dbReference>
<dbReference type="EMBL" id="JABFNT010000019">
    <property type="protein sequence ID" value="NOJ78294.1"/>
    <property type="molecule type" value="Genomic_DNA"/>
</dbReference>
<feature type="region of interest" description="Disordered" evidence="5">
    <location>
        <begin position="1"/>
        <end position="25"/>
    </location>
</feature>
<protein>
    <submittedName>
        <fullName evidence="7">OmpA family protein</fullName>
    </submittedName>
</protein>
<evidence type="ECO:0000256" key="1">
    <source>
        <dbReference type="ARBA" id="ARBA00004442"/>
    </source>
</evidence>
<dbReference type="Pfam" id="PF13557">
    <property type="entry name" value="Phenol_MetA_deg"/>
    <property type="match status" value="1"/>
</dbReference>
<name>A0A7Y4IFR7_MYXXA</name>
<dbReference type="Proteomes" id="UP000533080">
    <property type="component" value="Unassembled WGS sequence"/>
</dbReference>
<dbReference type="Gene3D" id="4.10.1080.10">
    <property type="entry name" value="TSP type-3 repeat"/>
    <property type="match status" value="1"/>
</dbReference>
<evidence type="ECO:0000313" key="8">
    <source>
        <dbReference type="Proteomes" id="UP000533080"/>
    </source>
</evidence>
<dbReference type="PANTHER" id="PTHR30329">
    <property type="entry name" value="STATOR ELEMENT OF FLAGELLAR MOTOR COMPLEX"/>
    <property type="match status" value="1"/>
</dbReference>
<evidence type="ECO:0000256" key="2">
    <source>
        <dbReference type="ARBA" id="ARBA00023136"/>
    </source>
</evidence>
<feature type="region of interest" description="Disordered" evidence="5">
    <location>
        <begin position="331"/>
        <end position="464"/>
    </location>
</feature>
<evidence type="ECO:0000313" key="7">
    <source>
        <dbReference type="EMBL" id="NOJ78294.1"/>
    </source>
</evidence>
<feature type="domain" description="OmpA-like" evidence="6">
    <location>
        <begin position="494"/>
        <end position="611"/>
    </location>
</feature>
<dbReference type="PRINTS" id="PR01021">
    <property type="entry name" value="OMPADOMAIN"/>
</dbReference>